<dbReference type="EC" id="3.1.4.58" evidence="2"/>
<feature type="short sequence motif" description="HXTX 1" evidence="2">
    <location>
        <begin position="43"/>
        <end position="46"/>
    </location>
</feature>
<keyword evidence="1 2" id="KW-0378">Hydrolase</keyword>
<name>A0A5D8QFH0_9THEO</name>
<comment type="function">
    <text evidence="2">Hydrolyzes RNA 2',3'-cyclic phosphodiester to an RNA 2'-phosphomonoester.</text>
</comment>
<feature type="active site" description="Proton donor" evidence="2">
    <location>
        <position position="43"/>
    </location>
</feature>
<dbReference type="SUPFAM" id="SSF55144">
    <property type="entry name" value="LigT-like"/>
    <property type="match status" value="1"/>
</dbReference>
<keyword evidence="4" id="KW-1185">Reference proteome</keyword>
<feature type="active site" description="Proton acceptor" evidence="2">
    <location>
        <position position="130"/>
    </location>
</feature>
<dbReference type="GO" id="GO:0008664">
    <property type="term" value="F:RNA 2',3'-cyclic 3'-phosphodiesterase activity"/>
    <property type="evidence" value="ECO:0007669"/>
    <property type="project" value="UniProtKB-EC"/>
</dbReference>
<evidence type="ECO:0000256" key="2">
    <source>
        <dbReference type="HAMAP-Rule" id="MF_01940"/>
    </source>
</evidence>
<dbReference type="InterPro" id="IPR004175">
    <property type="entry name" value="RNA_CPDase"/>
</dbReference>
<evidence type="ECO:0000313" key="3">
    <source>
        <dbReference type="EMBL" id="TZE82273.1"/>
    </source>
</evidence>
<evidence type="ECO:0000313" key="4">
    <source>
        <dbReference type="Proteomes" id="UP000322976"/>
    </source>
</evidence>
<accession>A0A5D8QFH0</accession>
<dbReference type="NCBIfam" id="TIGR02258">
    <property type="entry name" value="2_5_ligase"/>
    <property type="match status" value="1"/>
</dbReference>
<comment type="similarity">
    <text evidence="2">Belongs to the 2H phosphoesterase superfamily. ThpR family.</text>
</comment>
<proteinExistence type="inferred from homology"/>
<dbReference type="InterPro" id="IPR009097">
    <property type="entry name" value="Cyclic_Pdiesterase"/>
</dbReference>
<dbReference type="GO" id="GO:0004113">
    <property type="term" value="F:2',3'-cyclic-nucleotide 3'-phosphodiesterase activity"/>
    <property type="evidence" value="ECO:0007669"/>
    <property type="project" value="InterPro"/>
</dbReference>
<comment type="caution">
    <text evidence="3">The sequence shown here is derived from an EMBL/GenBank/DDBJ whole genome shotgun (WGS) entry which is preliminary data.</text>
</comment>
<comment type="catalytic activity">
    <reaction evidence="2">
        <text>a 3'-end 2',3'-cyclophospho-ribonucleotide-RNA + H2O = a 3'-end 2'-phospho-ribonucleotide-RNA + H(+)</text>
        <dbReference type="Rhea" id="RHEA:11828"/>
        <dbReference type="Rhea" id="RHEA-COMP:10464"/>
        <dbReference type="Rhea" id="RHEA-COMP:17353"/>
        <dbReference type="ChEBI" id="CHEBI:15377"/>
        <dbReference type="ChEBI" id="CHEBI:15378"/>
        <dbReference type="ChEBI" id="CHEBI:83064"/>
        <dbReference type="ChEBI" id="CHEBI:173113"/>
        <dbReference type="EC" id="3.1.4.58"/>
    </reaction>
</comment>
<dbReference type="EMBL" id="VTPS01000007">
    <property type="protein sequence ID" value="TZE82273.1"/>
    <property type="molecule type" value="Genomic_DNA"/>
</dbReference>
<dbReference type="Gene3D" id="3.90.1140.10">
    <property type="entry name" value="Cyclic phosphodiesterase"/>
    <property type="match status" value="1"/>
</dbReference>
<dbReference type="AlphaFoldDB" id="A0A5D8QFH0"/>
<dbReference type="HAMAP" id="MF_01940">
    <property type="entry name" value="RNA_CPDase"/>
    <property type="match status" value="1"/>
</dbReference>
<gene>
    <name evidence="3" type="primary">thpR</name>
    <name evidence="3" type="ORF">FWJ32_05840</name>
</gene>
<reference evidence="3 4" key="1">
    <citation type="submission" date="2019-08" db="EMBL/GenBank/DDBJ databases">
        <title>Calorimonas adulescens gen. nov., sp. nov., an anaerobic thermophilic bacterium from Sakhalin hot spring.</title>
        <authorList>
            <person name="Khomyakova M.A."/>
            <person name="Merkel A.Y."/>
            <person name="Novikov A."/>
            <person name="Bonch-Osmolovskaya E.A."/>
            <person name="Slobodkin A.I."/>
        </authorList>
    </citation>
    <scope>NUCLEOTIDE SEQUENCE [LARGE SCALE GENOMIC DNA]</scope>
    <source>
        <strain evidence="3 4">A05MB</strain>
    </source>
</reference>
<evidence type="ECO:0000256" key="1">
    <source>
        <dbReference type="ARBA" id="ARBA00022801"/>
    </source>
</evidence>
<dbReference type="PANTHER" id="PTHR35561:SF1">
    <property type="entry name" value="RNA 2',3'-CYCLIC PHOSPHODIESTERASE"/>
    <property type="match status" value="1"/>
</dbReference>
<dbReference type="Pfam" id="PF13563">
    <property type="entry name" value="2_5_RNA_ligase2"/>
    <property type="match status" value="1"/>
</dbReference>
<dbReference type="PANTHER" id="PTHR35561">
    <property type="entry name" value="RNA 2',3'-CYCLIC PHOSPHODIESTERASE"/>
    <property type="match status" value="1"/>
</dbReference>
<protein>
    <recommendedName>
        <fullName evidence="2">RNA 2',3'-cyclic phosphodiesterase</fullName>
        <shortName evidence="2">RNA 2',3'-CPDase</shortName>
        <ecNumber evidence="2">3.1.4.58</ecNumber>
    </recommendedName>
</protein>
<sequence length="182" mass="20574">MVSLRAFVAINFPEYIKEEIKGVQDSLKPHVKSARWTRPGNFHLTLKFLGEIDRIQKESACAAIKQVCADMLPFEIEFDGLGYFGTQGDMKVVWIGLNGGIEEIMFLHNNIEKTFKDSGFPSDKKGFKPHITIARDVRILSSLDGPSFRLNLSKIVVSEISLMLSENKGAGFYYTPLYTCRF</sequence>
<feature type="short sequence motif" description="HXTX 2" evidence="2">
    <location>
        <begin position="130"/>
        <end position="133"/>
    </location>
</feature>
<organism evidence="3 4">
    <name type="scientific">Calorimonas adulescens</name>
    <dbReference type="NCBI Taxonomy" id="2606906"/>
    <lineage>
        <taxon>Bacteria</taxon>
        <taxon>Bacillati</taxon>
        <taxon>Bacillota</taxon>
        <taxon>Clostridia</taxon>
        <taxon>Thermoanaerobacterales</taxon>
        <taxon>Thermoanaerobacteraceae</taxon>
        <taxon>Calorimonas</taxon>
    </lineage>
</organism>
<dbReference type="Proteomes" id="UP000322976">
    <property type="component" value="Unassembled WGS sequence"/>
</dbReference>